<feature type="repeat" description="TPR" evidence="1">
    <location>
        <begin position="87"/>
        <end position="120"/>
    </location>
</feature>
<keyword evidence="3" id="KW-1185">Reference proteome</keyword>
<name>A0A2K8MEY8_9SPHN</name>
<reference evidence="2 3" key="1">
    <citation type="submission" date="2017-11" db="EMBL/GenBank/DDBJ databases">
        <title>Complete genome sequence of Sphingomonas sp. Strain Cra20, a psychrotolerant potential plant growth promoting rhizobacteria.</title>
        <authorList>
            <person name="Luo Y."/>
        </authorList>
    </citation>
    <scope>NUCLEOTIDE SEQUENCE [LARGE SCALE GENOMIC DNA]</scope>
    <source>
        <strain evidence="2 3">Cra20</strain>
    </source>
</reference>
<dbReference type="KEGG" id="sphc:CVN68_10970"/>
<dbReference type="Proteomes" id="UP000229081">
    <property type="component" value="Chromosome"/>
</dbReference>
<dbReference type="EMBL" id="CP024923">
    <property type="protein sequence ID" value="ATY32433.1"/>
    <property type="molecule type" value="Genomic_DNA"/>
</dbReference>
<evidence type="ECO:0000313" key="2">
    <source>
        <dbReference type="EMBL" id="ATY32433.1"/>
    </source>
</evidence>
<organism evidence="2 3">
    <name type="scientific">Sphingomonas psychrotolerans</name>
    <dbReference type="NCBI Taxonomy" id="1327635"/>
    <lineage>
        <taxon>Bacteria</taxon>
        <taxon>Pseudomonadati</taxon>
        <taxon>Pseudomonadota</taxon>
        <taxon>Alphaproteobacteria</taxon>
        <taxon>Sphingomonadales</taxon>
        <taxon>Sphingomonadaceae</taxon>
        <taxon>Sphingomonas</taxon>
    </lineage>
</organism>
<keyword evidence="1" id="KW-0802">TPR repeat</keyword>
<protein>
    <submittedName>
        <fullName evidence="2">Uncharacterized protein</fullName>
    </submittedName>
</protein>
<evidence type="ECO:0000256" key="1">
    <source>
        <dbReference type="PROSITE-ProRule" id="PRU00339"/>
    </source>
</evidence>
<proteinExistence type="predicted"/>
<dbReference type="OrthoDB" id="7426733at2"/>
<evidence type="ECO:0000313" key="3">
    <source>
        <dbReference type="Proteomes" id="UP000229081"/>
    </source>
</evidence>
<dbReference type="SUPFAM" id="SSF81901">
    <property type="entry name" value="HCP-like"/>
    <property type="match status" value="1"/>
</dbReference>
<dbReference type="PROSITE" id="PS50005">
    <property type="entry name" value="TPR"/>
    <property type="match status" value="1"/>
</dbReference>
<dbReference type="InterPro" id="IPR019734">
    <property type="entry name" value="TPR_rpt"/>
</dbReference>
<sequence length="147" mass="16152">MEWCRGGNPARTTEDVIEGAIRDIAGSLRGDLVPHVDTYKIRVREGTKGLSKEVANRFKELVKLTKRDARGACAGWDAMRAEAAGYPSLLFNLGLCAEQRGEYEKALGLYQDAAQAGANEGREGFERATRLIAGRADAQERAKRRRG</sequence>
<dbReference type="RefSeq" id="WP_100282241.1">
    <property type="nucleotide sequence ID" value="NZ_CP024923.1"/>
</dbReference>
<gene>
    <name evidence="2" type="ORF">CVN68_10970</name>
</gene>
<accession>A0A2K8MEY8</accession>
<dbReference type="AlphaFoldDB" id="A0A2K8MEY8"/>